<dbReference type="PANTHER" id="PTHR39214">
    <property type="entry name" value="MICROBODY (PEROXISOME) BIOGENESIS PROTEIN PEROXIN 8 (EUROFUNG)"/>
    <property type="match status" value="1"/>
</dbReference>
<gene>
    <name evidence="2" type="primary">Piso0_002296</name>
    <name evidence="2" type="ORF">GNLVRS01_PISO0J08941g</name>
</gene>
<evidence type="ECO:0000313" key="3">
    <source>
        <dbReference type="Proteomes" id="UP000005222"/>
    </source>
</evidence>
<evidence type="ECO:0000256" key="1">
    <source>
        <dbReference type="SAM" id="MobiDB-lite"/>
    </source>
</evidence>
<dbReference type="AlphaFoldDB" id="G8YC85"/>
<dbReference type="OrthoDB" id="2357318at2759"/>
<accession>G8YC85</accession>
<dbReference type="PANTHER" id="PTHR39214:SF1">
    <property type="entry name" value="MICROBODY (PEROXISOME) BIOGENESIS PROTEIN PEROXIN 8 (EUROFUNG)"/>
    <property type="match status" value="1"/>
</dbReference>
<sequence>MLYSDRHQCICNASTTALPFSSKDSTVQTKTFSSVFEGSNQMLRSTYCAVQDKAGVKFLGALMNIFLQIHRKQLGDTAAKGIGMERSMRLTYHAHSNAGPQELDILIQELRFPSKGTSFDKLLGYLYNYIPYIKQEHNLRLVFASFLNSTVCFSSSNSFEETYKIVELFQVITEQKLKISEPTLNLKSWYSIILKELENFVRFDQVGNSWKALPIITGILLANGLREELHYQSDPFGFWFFYKKWDQSAISLVRECLKYSLSASHSKDTIHLTVICLSLVCDQGTEMRDLVSPTLYKFVFVNYIDIIFSDSTLGLWSYKGLLENGIGNNNNASNLILRKPVIKNLNKLSFLIEACLTCLPYDSSVESLVDDCLCKIFSFNQRLCWDLQEDTRNFVRRNDAEKKDAFWFLMKNILFCEVIITRGILTRFTNSAKLESCNSLGRPFNFSGLDIRYKQHCLKILHLLYYLSPILHHVGQGGFDFYNFVYHLSVAIALNNELSGSQFEDLSAYLICDYREVNLYPPVVNRDYVTRCKVLFVMGLWETYLQQNNVNKSFVTERVIPICRDLVDDTRYTDREVMEASHSVILASLANPTVTLFLGSYFDYTKLIMKQFPSFLSSSQLSIAIETIGRKILSHPAAYMVSISSNDTIKEFLEMLYEHCQSLSPGIPIPGNSESQETQSSLSMAASDEKPTMSEQHFTHRTKPNTIREATISAFIRVLPYMPLASFVHWLDKIDQLIQESTLEEQNFLSNVFWGYLSENLDLNRSEIAIRWWYDTGRVLQALKDIKL</sequence>
<proteinExistence type="predicted"/>
<organism evidence="2 3">
    <name type="scientific">Pichia sorbitophila (strain ATCC MYA-4447 / BCRC 22081 / CBS 7064 / NBRC 10061 / NRRL Y-12695)</name>
    <name type="common">Hybrid yeast</name>
    <dbReference type="NCBI Taxonomy" id="559304"/>
    <lineage>
        <taxon>Eukaryota</taxon>
        <taxon>Fungi</taxon>
        <taxon>Dikarya</taxon>
        <taxon>Ascomycota</taxon>
        <taxon>Saccharomycotina</taxon>
        <taxon>Pichiomycetes</taxon>
        <taxon>Debaryomycetaceae</taxon>
        <taxon>Millerozyma</taxon>
    </lineage>
</organism>
<evidence type="ECO:0000313" key="2">
    <source>
        <dbReference type="EMBL" id="CCE82566.1"/>
    </source>
</evidence>
<dbReference type="HOGENOM" id="CLU_365662_0_0_1"/>
<feature type="region of interest" description="Disordered" evidence="1">
    <location>
        <begin position="668"/>
        <end position="687"/>
    </location>
</feature>
<dbReference type="STRING" id="559304.G8YC85"/>
<dbReference type="EMBL" id="FO082050">
    <property type="protein sequence ID" value="CCE82566.1"/>
    <property type="molecule type" value="Genomic_DNA"/>
</dbReference>
<dbReference type="InParanoid" id="G8YC85"/>
<dbReference type="Proteomes" id="UP000005222">
    <property type="component" value="Chromosome J"/>
</dbReference>
<name>G8YC85_PICSO</name>
<reference evidence="2 3" key="1">
    <citation type="journal article" date="2012" name="G3 (Bethesda)">
        <title>Pichia sorbitophila, an interspecies yeast hybrid reveals early steps of genome resolution following polyploidization.</title>
        <authorList>
            <person name="Leh Louis V."/>
            <person name="Despons L."/>
            <person name="Friedrich A."/>
            <person name="Martin T."/>
            <person name="Durrens P."/>
            <person name="Casaregola S."/>
            <person name="Neuveglise C."/>
            <person name="Fairhead C."/>
            <person name="Marck C."/>
            <person name="Cruz J.A."/>
            <person name="Straub M.L."/>
            <person name="Kugler V."/>
            <person name="Sacerdot C."/>
            <person name="Uzunov Z."/>
            <person name="Thierry A."/>
            <person name="Weiss S."/>
            <person name="Bleykasten C."/>
            <person name="De Montigny J."/>
            <person name="Jacques N."/>
            <person name="Jung P."/>
            <person name="Lemaire M."/>
            <person name="Mallet S."/>
            <person name="Morel G."/>
            <person name="Richard G.F."/>
            <person name="Sarkar A."/>
            <person name="Savel G."/>
            <person name="Schacherer J."/>
            <person name="Seret M.L."/>
            <person name="Talla E."/>
            <person name="Samson G."/>
            <person name="Jubin C."/>
            <person name="Poulain J."/>
            <person name="Vacherie B."/>
            <person name="Barbe V."/>
            <person name="Pelletier E."/>
            <person name="Sherman D.J."/>
            <person name="Westhof E."/>
            <person name="Weissenbach J."/>
            <person name="Baret P.V."/>
            <person name="Wincker P."/>
            <person name="Gaillardin C."/>
            <person name="Dujon B."/>
            <person name="Souciet J.L."/>
        </authorList>
    </citation>
    <scope>NUCLEOTIDE SEQUENCE [LARGE SCALE GENOMIC DNA]</scope>
    <source>
        <strain evidence="3">ATCC MYA-4447 / BCRC 22081 / CBS 7064 / NBRC 10061 / NRRL Y-12695</strain>
    </source>
</reference>
<dbReference type="eggNOG" id="ENOG502QSAF">
    <property type="taxonomic scope" value="Eukaryota"/>
</dbReference>
<feature type="compositionally biased region" description="Polar residues" evidence="1">
    <location>
        <begin position="672"/>
        <end position="684"/>
    </location>
</feature>
<dbReference type="InterPro" id="IPR055334">
    <property type="entry name" value="PEX8-like"/>
</dbReference>
<dbReference type="OMA" id="YNFVYYL"/>
<protein>
    <submittedName>
        <fullName evidence="2">Piso0_002296 protein</fullName>
    </submittedName>
</protein>
<keyword evidence="3" id="KW-1185">Reference proteome</keyword>